<dbReference type="PROSITE" id="PS50977">
    <property type="entry name" value="HTH_TETR_2"/>
    <property type="match status" value="1"/>
</dbReference>
<sequence>MTRNRTAGRPTASLITAQKITLAAQELLSKNGDFTMSQLAKKLGVAPSSLYNHVASRDEVLAGLSDHIAQGISTHELQEAAARVRASDLTARVARNLWVEATASWARSYRTAFSLSPALVTMLAVTPVRNAPGTLGMYEQVTSAFVAFGFTPRDALLTVEALEAFLLGSATDVDAPIDIFDPGQRASSHPTMAEGFAELGSTPQDEAFELGLAALLAGLSTRLP</sequence>
<name>A0ABP9BRL0_9MICC</name>
<organism evidence="6 7">
    <name type="scientific">Rothia endophytica</name>
    <dbReference type="NCBI Taxonomy" id="1324766"/>
    <lineage>
        <taxon>Bacteria</taxon>
        <taxon>Bacillati</taxon>
        <taxon>Actinomycetota</taxon>
        <taxon>Actinomycetes</taxon>
        <taxon>Micrococcales</taxon>
        <taxon>Micrococcaceae</taxon>
        <taxon>Rothia</taxon>
    </lineage>
</organism>
<dbReference type="Proteomes" id="UP001500187">
    <property type="component" value="Unassembled WGS sequence"/>
</dbReference>
<dbReference type="EMBL" id="BAABKP010000005">
    <property type="protein sequence ID" value="GAA4799433.1"/>
    <property type="molecule type" value="Genomic_DNA"/>
</dbReference>
<reference evidence="7" key="1">
    <citation type="journal article" date="2019" name="Int. J. Syst. Evol. Microbiol.">
        <title>The Global Catalogue of Microorganisms (GCM) 10K type strain sequencing project: providing services to taxonomists for standard genome sequencing and annotation.</title>
        <authorList>
            <consortium name="The Broad Institute Genomics Platform"/>
            <consortium name="The Broad Institute Genome Sequencing Center for Infectious Disease"/>
            <person name="Wu L."/>
            <person name="Ma J."/>
        </authorList>
    </citation>
    <scope>NUCLEOTIDE SEQUENCE [LARGE SCALE GENOMIC DNA]</scope>
    <source>
        <strain evidence="7">JCM 18541</strain>
    </source>
</reference>
<dbReference type="InterPro" id="IPR004111">
    <property type="entry name" value="Repressor_TetR_C"/>
</dbReference>
<dbReference type="InterPro" id="IPR001647">
    <property type="entry name" value="HTH_TetR"/>
</dbReference>
<dbReference type="Pfam" id="PF02909">
    <property type="entry name" value="TetR_C_1"/>
    <property type="match status" value="1"/>
</dbReference>
<dbReference type="SUPFAM" id="SSF48498">
    <property type="entry name" value="Tetracyclin repressor-like, C-terminal domain"/>
    <property type="match status" value="1"/>
</dbReference>
<gene>
    <name evidence="6" type="ORF">GCM10023352_19160</name>
</gene>
<accession>A0ABP9BRL0</accession>
<dbReference type="InterPro" id="IPR036271">
    <property type="entry name" value="Tet_transcr_reg_TetR-rel_C_sf"/>
</dbReference>
<feature type="DNA-binding region" description="H-T-H motif" evidence="4">
    <location>
        <begin position="35"/>
        <end position="54"/>
    </location>
</feature>
<comment type="caution">
    <text evidence="6">The sequence shown here is derived from an EMBL/GenBank/DDBJ whole genome shotgun (WGS) entry which is preliminary data.</text>
</comment>
<keyword evidence="2 4" id="KW-0238">DNA-binding</keyword>
<keyword evidence="1" id="KW-0805">Transcription regulation</keyword>
<evidence type="ECO:0000256" key="3">
    <source>
        <dbReference type="ARBA" id="ARBA00023163"/>
    </source>
</evidence>
<dbReference type="SUPFAM" id="SSF46689">
    <property type="entry name" value="Homeodomain-like"/>
    <property type="match status" value="1"/>
</dbReference>
<evidence type="ECO:0000256" key="4">
    <source>
        <dbReference type="PROSITE-ProRule" id="PRU00335"/>
    </source>
</evidence>
<evidence type="ECO:0000259" key="5">
    <source>
        <dbReference type="PROSITE" id="PS50977"/>
    </source>
</evidence>
<proteinExistence type="predicted"/>
<evidence type="ECO:0000256" key="1">
    <source>
        <dbReference type="ARBA" id="ARBA00023015"/>
    </source>
</evidence>
<protein>
    <submittedName>
        <fullName evidence="6">TetR/AcrR family transcriptional regulator C-terminal domain-containing protein</fullName>
    </submittedName>
</protein>
<evidence type="ECO:0000256" key="2">
    <source>
        <dbReference type="ARBA" id="ARBA00023125"/>
    </source>
</evidence>
<evidence type="ECO:0000313" key="6">
    <source>
        <dbReference type="EMBL" id="GAA4799433.1"/>
    </source>
</evidence>
<dbReference type="Gene3D" id="1.10.357.10">
    <property type="entry name" value="Tetracycline Repressor, domain 2"/>
    <property type="match status" value="1"/>
</dbReference>
<dbReference type="InterPro" id="IPR009057">
    <property type="entry name" value="Homeodomain-like_sf"/>
</dbReference>
<keyword evidence="7" id="KW-1185">Reference proteome</keyword>
<evidence type="ECO:0000313" key="7">
    <source>
        <dbReference type="Proteomes" id="UP001500187"/>
    </source>
</evidence>
<keyword evidence="3" id="KW-0804">Transcription</keyword>
<feature type="domain" description="HTH tetR-type" evidence="5">
    <location>
        <begin position="14"/>
        <end position="72"/>
    </location>
</feature>